<dbReference type="PRINTS" id="PR01490">
    <property type="entry name" value="RTXTOXIND"/>
</dbReference>
<dbReference type="GO" id="GO:0009306">
    <property type="term" value="P:protein secretion"/>
    <property type="evidence" value="ECO:0007669"/>
    <property type="project" value="InterPro"/>
</dbReference>
<keyword evidence="6 7" id="KW-0472">Membrane</keyword>
<keyword evidence="5 7" id="KW-1133">Transmembrane helix</keyword>
<dbReference type="AlphaFoldDB" id="A0AAP4LDA1"/>
<gene>
    <name evidence="10" type="ORF">QQF32_23345</name>
</gene>
<name>A0AAP4LDA1_9ENTR</name>
<organism evidence="10 11">
    <name type="scientific">Lelliottia wanjuensis</name>
    <dbReference type="NCBI Taxonomy" id="3050585"/>
    <lineage>
        <taxon>Bacteria</taxon>
        <taxon>Pseudomonadati</taxon>
        <taxon>Pseudomonadota</taxon>
        <taxon>Gammaproteobacteria</taxon>
        <taxon>Enterobacterales</taxon>
        <taxon>Enterobacteriaceae</taxon>
        <taxon>Lelliottia</taxon>
    </lineage>
</organism>
<feature type="domain" description="AprE-like beta-barrel" evidence="9">
    <location>
        <begin position="302"/>
        <end position="394"/>
    </location>
</feature>
<accession>A0AAP4LDA1</accession>
<comment type="similarity">
    <text evidence="2">Belongs to the membrane fusion protein (MFP) (TC 8.A.1) family.</text>
</comment>
<dbReference type="PROSITE" id="PS00543">
    <property type="entry name" value="HLYD_FAMILY"/>
    <property type="match status" value="1"/>
</dbReference>
<dbReference type="InterPro" id="IPR050739">
    <property type="entry name" value="MFP"/>
</dbReference>
<evidence type="ECO:0000256" key="7">
    <source>
        <dbReference type="SAM" id="Phobius"/>
    </source>
</evidence>
<evidence type="ECO:0000259" key="8">
    <source>
        <dbReference type="Pfam" id="PF25994"/>
    </source>
</evidence>
<feature type="domain" description="AprE-like long alpha-helical hairpin" evidence="8">
    <location>
        <begin position="96"/>
        <end position="252"/>
    </location>
</feature>
<dbReference type="GO" id="GO:0016020">
    <property type="term" value="C:membrane"/>
    <property type="evidence" value="ECO:0007669"/>
    <property type="project" value="UniProtKB-SubCell"/>
</dbReference>
<evidence type="ECO:0000256" key="2">
    <source>
        <dbReference type="ARBA" id="ARBA00009477"/>
    </source>
</evidence>
<dbReference type="Pfam" id="PF26002">
    <property type="entry name" value="Beta-barrel_AprE"/>
    <property type="match status" value="1"/>
</dbReference>
<reference evidence="10 11" key="1">
    <citation type="submission" date="2023-06" db="EMBL/GenBank/DDBJ databases">
        <title>Identification and characterization of antibiotic-resistant Gram-negative bacteria.</title>
        <authorList>
            <person name="Cho G.-S."/>
            <person name="Lee J."/>
            <person name="Tai E."/>
            <person name="Jeong S."/>
            <person name="Kim I."/>
            <person name="Kim B.-E."/>
            <person name="Jeong M.-I."/>
            <person name="Oh K.-K."/>
            <person name="Franz C.M.A.P."/>
        </authorList>
    </citation>
    <scope>NUCLEOTIDE SEQUENCE [LARGE SCALE GENOMIC DNA]</scope>
    <source>
        <strain evidence="10 11">V106_12</strain>
    </source>
</reference>
<dbReference type="EMBL" id="JASSOM010000092">
    <property type="protein sequence ID" value="MDK9366136.1"/>
    <property type="molecule type" value="Genomic_DNA"/>
</dbReference>
<evidence type="ECO:0000256" key="1">
    <source>
        <dbReference type="ARBA" id="ARBA00004167"/>
    </source>
</evidence>
<evidence type="ECO:0000256" key="3">
    <source>
        <dbReference type="ARBA" id="ARBA00022448"/>
    </source>
</evidence>
<evidence type="ECO:0000256" key="4">
    <source>
        <dbReference type="ARBA" id="ARBA00022692"/>
    </source>
</evidence>
<sequence length="416" mass="46108">MSFSSQTPIRDSYYAQIKGSIMVIAIIVLTITALLIWSKFALLDEVTTGQGKVITWSRSQVIQSRDGGVIRALLVREGDHVSAGQRIAVLDSTRFQAGFNEIGSRVKALAVAVARLQAEISGIDGQAVTPDYVDILRKYNVAEKDAHQLSDEDILAANKDIITHESSLYTMRHKALLESITGMERSRQLAQNELNMTLPLVAKGAVSEVEELRLRREVSDLVNKINETRNSWYEQSKAELVKQKTELDSLYYQLLQRGDQLSGTTIYSPVKGVVKDVQITTVGGVLEPGGKLLEVVPSEDQLLIEVKINPRDIAFIHPGQKAVVKISAYESSIYGTMKAVVDRISPDTLADETHRDQFYYQIDVRTAQSSLFSKDGKAHEISPGMIATADISTGQKTVFDYLVKPLNKAKEALRER</sequence>
<protein>
    <submittedName>
        <fullName evidence="10">HlyD family efflux transporter periplasmic adaptor subunit</fullName>
    </submittedName>
</protein>
<dbReference type="PANTHER" id="PTHR30386">
    <property type="entry name" value="MEMBRANE FUSION SUBUNIT OF EMRAB-TOLC MULTIDRUG EFFLUX PUMP"/>
    <property type="match status" value="1"/>
</dbReference>
<dbReference type="InterPro" id="IPR006144">
    <property type="entry name" value="Secretion_HlyD_CS"/>
</dbReference>
<evidence type="ECO:0000259" key="9">
    <source>
        <dbReference type="Pfam" id="PF26002"/>
    </source>
</evidence>
<dbReference type="Gene3D" id="2.40.30.170">
    <property type="match status" value="1"/>
</dbReference>
<dbReference type="InterPro" id="IPR058982">
    <property type="entry name" value="Beta-barrel_AprE"/>
</dbReference>
<comment type="subcellular location">
    <subcellularLocation>
        <location evidence="1">Membrane</location>
        <topology evidence="1">Single-pass membrane protein</topology>
    </subcellularLocation>
</comment>
<dbReference type="Gene3D" id="2.40.50.100">
    <property type="match status" value="1"/>
</dbReference>
<keyword evidence="4 7" id="KW-0812">Transmembrane</keyword>
<evidence type="ECO:0000313" key="11">
    <source>
        <dbReference type="Proteomes" id="UP001223214"/>
    </source>
</evidence>
<proteinExistence type="inferred from homology"/>
<evidence type="ECO:0000313" key="10">
    <source>
        <dbReference type="EMBL" id="MDK9366136.1"/>
    </source>
</evidence>
<feature type="transmembrane region" description="Helical" evidence="7">
    <location>
        <begin position="21"/>
        <end position="42"/>
    </location>
</feature>
<evidence type="ECO:0000256" key="6">
    <source>
        <dbReference type="ARBA" id="ARBA00023136"/>
    </source>
</evidence>
<dbReference type="Pfam" id="PF25994">
    <property type="entry name" value="HH_AprE"/>
    <property type="match status" value="1"/>
</dbReference>
<dbReference type="InterPro" id="IPR058781">
    <property type="entry name" value="HH_AprE-like"/>
</dbReference>
<dbReference type="Proteomes" id="UP001223214">
    <property type="component" value="Unassembled WGS sequence"/>
</dbReference>
<evidence type="ECO:0000256" key="5">
    <source>
        <dbReference type="ARBA" id="ARBA00022989"/>
    </source>
</evidence>
<comment type="caution">
    <text evidence="10">The sequence shown here is derived from an EMBL/GenBank/DDBJ whole genome shotgun (WGS) entry which is preliminary data.</text>
</comment>
<keyword evidence="11" id="KW-1185">Reference proteome</keyword>
<keyword evidence="3" id="KW-0813">Transport</keyword>
<dbReference type="PANTHER" id="PTHR30386:SF26">
    <property type="entry name" value="TRANSPORT PROTEIN COMB"/>
    <property type="match status" value="1"/>
</dbReference>